<evidence type="ECO:0000256" key="8">
    <source>
        <dbReference type="ARBA" id="ARBA00035585"/>
    </source>
</evidence>
<dbReference type="Proteomes" id="UP000306740">
    <property type="component" value="Unassembled WGS sequence"/>
</dbReference>
<feature type="transmembrane region" description="Helical" evidence="10">
    <location>
        <begin position="109"/>
        <end position="134"/>
    </location>
</feature>
<protein>
    <recommendedName>
        <fullName evidence="10">Fluoride-specific ion channel FluC</fullName>
    </recommendedName>
</protein>
<dbReference type="GO" id="GO:0140114">
    <property type="term" value="P:cellular detoxification of fluoride"/>
    <property type="evidence" value="ECO:0007669"/>
    <property type="project" value="UniProtKB-UniRule"/>
</dbReference>
<keyword evidence="5 10" id="KW-0472">Membrane</keyword>
<keyword evidence="10" id="KW-0479">Metal-binding</keyword>
<dbReference type="GO" id="GO:0046872">
    <property type="term" value="F:metal ion binding"/>
    <property type="evidence" value="ECO:0007669"/>
    <property type="project" value="UniProtKB-KW"/>
</dbReference>
<keyword evidence="10" id="KW-0813">Transport</keyword>
<dbReference type="EMBL" id="VDFR01000061">
    <property type="protein sequence ID" value="TNC46123.1"/>
    <property type="molecule type" value="Genomic_DNA"/>
</dbReference>
<evidence type="ECO:0000256" key="5">
    <source>
        <dbReference type="ARBA" id="ARBA00023136"/>
    </source>
</evidence>
<feature type="transmembrane region" description="Helical" evidence="10">
    <location>
        <begin position="76"/>
        <end position="97"/>
    </location>
</feature>
<comment type="catalytic activity">
    <reaction evidence="8">
        <text>fluoride(in) = fluoride(out)</text>
        <dbReference type="Rhea" id="RHEA:76159"/>
        <dbReference type="ChEBI" id="CHEBI:17051"/>
    </reaction>
    <physiologicalReaction direction="left-to-right" evidence="8">
        <dbReference type="Rhea" id="RHEA:76160"/>
    </physiologicalReaction>
</comment>
<dbReference type="RefSeq" id="WP_139085483.1">
    <property type="nucleotide sequence ID" value="NZ_VDFR01000032.1"/>
</dbReference>
<comment type="activity regulation">
    <text evidence="10">Na(+) is not transported, but it plays an essential structural role and its presence is essential for fluoride channel function.</text>
</comment>
<dbReference type="Pfam" id="PF02537">
    <property type="entry name" value="CRCB"/>
    <property type="match status" value="1"/>
</dbReference>
<sequence length="140" mass="14168">MWSGRRVRRRLRLVAVVAAGGAVGTLARALLAEALPHVEGQLPYATLIANVSGAFLLGLLLERLLRAGAETPGRRLVRLGLGTGVLGGFTTFSGLGLEVTLLARADAGATALAYALGSVVLGLAACLAGVAIGARRGRSA</sequence>
<dbReference type="PANTHER" id="PTHR28259:SF1">
    <property type="entry name" value="FLUORIDE EXPORT PROTEIN 1-RELATED"/>
    <property type="match status" value="1"/>
</dbReference>
<dbReference type="HAMAP" id="MF_00454">
    <property type="entry name" value="FluC"/>
    <property type="match status" value="1"/>
</dbReference>
<evidence type="ECO:0000256" key="6">
    <source>
        <dbReference type="ARBA" id="ARBA00023303"/>
    </source>
</evidence>
<dbReference type="InterPro" id="IPR003691">
    <property type="entry name" value="FluC"/>
</dbReference>
<comment type="subcellular location">
    <subcellularLocation>
        <location evidence="1 10">Cell membrane</location>
        <topology evidence="1 10">Multi-pass membrane protein</topology>
    </subcellularLocation>
</comment>
<dbReference type="EMBL" id="VDFR01000032">
    <property type="protein sequence ID" value="TNC48852.1"/>
    <property type="molecule type" value="Genomic_DNA"/>
</dbReference>
<evidence type="ECO:0000256" key="9">
    <source>
        <dbReference type="ARBA" id="ARBA00049940"/>
    </source>
</evidence>
<keyword evidence="2 10" id="KW-1003">Cell membrane</keyword>
<comment type="caution">
    <text evidence="11">The sequence shown here is derived from an EMBL/GenBank/DDBJ whole genome shotgun (WGS) entry which is preliminary data.</text>
</comment>
<keyword evidence="10" id="KW-0406">Ion transport</keyword>
<keyword evidence="6 10" id="KW-0407">Ion channel</keyword>
<gene>
    <name evidence="10" type="primary">fluC</name>
    <name evidence="10" type="synonym">crcB</name>
    <name evidence="12" type="ORF">FHE65_06700</name>
    <name evidence="11" type="ORF">FHE65_13755</name>
</gene>
<evidence type="ECO:0000256" key="1">
    <source>
        <dbReference type="ARBA" id="ARBA00004651"/>
    </source>
</evidence>
<proteinExistence type="inferred from homology"/>
<evidence type="ECO:0000256" key="10">
    <source>
        <dbReference type="HAMAP-Rule" id="MF_00454"/>
    </source>
</evidence>
<keyword evidence="4 10" id="KW-1133">Transmembrane helix</keyword>
<evidence type="ECO:0000313" key="11">
    <source>
        <dbReference type="EMBL" id="TNC46123.1"/>
    </source>
</evidence>
<organism evidence="11 13">
    <name type="scientific">Mumia zhuanghuii</name>
    <dbReference type="NCBI Taxonomy" id="2585211"/>
    <lineage>
        <taxon>Bacteria</taxon>
        <taxon>Bacillati</taxon>
        <taxon>Actinomycetota</taxon>
        <taxon>Actinomycetes</taxon>
        <taxon>Propionibacteriales</taxon>
        <taxon>Nocardioidaceae</taxon>
        <taxon>Mumia</taxon>
    </lineage>
</organism>
<keyword evidence="3 10" id="KW-0812">Transmembrane</keyword>
<dbReference type="GO" id="GO:0062054">
    <property type="term" value="F:fluoride channel activity"/>
    <property type="evidence" value="ECO:0007669"/>
    <property type="project" value="UniProtKB-UniRule"/>
</dbReference>
<evidence type="ECO:0000313" key="12">
    <source>
        <dbReference type="EMBL" id="TNC48852.1"/>
    </source>
</evidence>
<evidence type="ECO:0000256" key="2">
    <source>
        <dbReference type="ARBA" id="ARBA00022475"/>
    </source>
</evidence>
<feature type="binding site" evidence="10">
    <location>
        <position position="87"/>
    </location>
    <ligand>
        <name>Na(+)</name>
        <dbReference type="ChEBI" id="CHEBI:29101"/>
        <note>structural</note>
    </ligand>
</feature>
<comment type="function">
    <text evidence="9 10">Fluoride-specific ion channel. Important for reducing fluoride concentration in the cell, thus reducing its toxicity.</text>
</comment>
<dbReference type="GO" id="GO:0005886">
    <property type="term" value="C:plasma membrane"/>
    <property type="evidence" value="ECO:0007669"/>
    <property type="project" value="UniProtKB-SubCell"/>
</dbReference>
<evidence type="ECO:0000313" key="13">
    <source>
        <dbReference type="Proteomes" id="UP000306740"/>
    </source>
</evidence>
<dbReference type="PANTHER" id="PTHR28259">
    <property type="entry name" value="FLUORIDE EXPORT PROTEIN 1-RELATED"/>
    <property type="match status" value="1"/>
</dbReference>
<feature type="transmembrane region" description="Helical" evidence="10">
    <location>
        <begin position="42"/>
        <end position="64"/>
    </location>
</feature>
<evidence type="ECO:0000256" key="3">
    <source>
        <dbReference type="ARBA" id="ARBA00022692"/>
    </source>
</evidence>
<dbReference type="AlphaFoldDB" id="A0A5C4MP38"/>
<keyword evidence="10" id="KW-0915">Sodium</keyword>
<evidence type="ECO:0000256" key="7">
    <source>
        <dbReference type="ARBA" id="ARBA00035120"/>
    </source>
</evidence>
<evidence type="ECO:0000256" key="4">
    <source>
        <dbReference type="ARBA" id="ARBA00022989"/>
    </source>
</evidence>
<comment type="similarity">
    <text evidence="7 10">Belongs to the fluoride channel Fluc/FEX (TC 1.A.43) family.</text>
</comment>
<name>A0A5C4MP38_9ACTN</name>
<accession>A0A5C4MP38</accession>
<feature type="binding site" evidence="10">
    <location>
        <position position="90"/>
    </location>
    <ligand>
        <name>Na(+)</name>
        <dbReference type="ChEBI" id="CHEBI:29101"/>
        <note>structural</note>
    </ligand>
</feature>
<reference evidence="11 13" key="1">
    <citation type="submission" date="2019-05" db="EMBL/GenBank/DDBJ databases">
        <title>Mumia sp. nov., isolated from the intestinal contents of plateau pika (Ochotona curzoniae) in the Qinghai-Tibet plateau of China.</title>
        <authorList>
            <person name="Tian Z."/>
        </authorList>
    </citation>
    <scope>NUCLEOTIDE SEQUENCE [LARGE SCALE GENOMIC DNA]</scope>
    <source>
        <strain evidence="13">527</strain>
        <strain evidence="11">Z527</strain>
    </source>
</reference>